<dbReference type="AlphaFoldDB" id="A0A6A4K6M8"/>
<evidence type="ECO:0000313" key="2">
    <source>
        <dbReference type="Proteomes" id="UP000466442"/>
    </source>
</evidence>
<organism evidence="1 2">
    <name type="scientific">Apolygus lucorum</name>
    <name type="common">Small green plant bug</name>
    <name type="synonym">Lygocoris lucorum</name>
    <dbReference type="NCBI Taxonomy" id="248454"/>
    <lineage>
        <taxon>Eukaryota</taxon>
        <taxon>Metazoa</taxon>
        <taxon>Ecdysozoa</taxon>
        <taxon>Arthropoda</taxon>
        <taxon>Hexapoda</taxon>
        <taxon>Insecta</taxon>
        <taxon>Pterygota</taxon>
        <taxon>Neoptera</taxon>
        <taxon>Paraneoptera</taxon>
        <taxon>Hemiptera</taxon>
        <taxon>Heteroptera</taxon>
        <taxon>Panheteroptera</taxon>
        <taxon>Cimicomorpha</taxon>
        <taxon>Miridae</taxon>
        <taxon>Mirini</taxon>
        <taxon>Apolygus</taxon>
    </lineage>
</organism>
<comment type="caution">
    <text evidence="1">The sequence shown here is derived from an EMBL/GenBank/DDBJ whole genome shotgun (WGS) entry which is preliminary data.</text>
</comment>
<proteinExistence type="predicted"/>
<dbReference type="OrthoDB" id="10650012at2759"/>
<dbReference type="Proteomes" id="UP000466442">
    <property type="component" value="Linkage Group LG5"/>
</dbReference>
<name>A0A6A4K6M8_APOLU</name>
<protein>
    <submittedName>
        <fullName evidence="1">Uncharacterized protein</fullName>
    </submittedName>
</protein>
<dbReference type="EMBL" id="WIXP02000005">
    <property type="protein sequence ID" value="KAF6210807.1"/>
    <property type="molecule type" value="Genomic_DNA"/>
</dbReference>
<evidence type="ECO:0000313" key="1">
    <source>
        <dbReference type="EMBL" id="KAF6210807.1"/>
    </source>
</evidence>
<keyword evidence="2" id="KW-1185">Reference proteome</keyword>
<sequence length="549" mass="60282">MFHSVKCAGVWSLGLVHIATASYPSFGLEASLFGIIISLIANLICTQCGITKRWKSCSLGTWMEQLSLLCWVSAGCSALSSFLDYYDDLQHHSYLHLVPIDVFPRVMPLVIVFVVSALFALGLESSHLLNVISTILFWSTFVLFTASSMINFKTNFVDLSLSAETVSKSILGAAVWFPFTVGSRDVGQLKQSRDIVVSSATYVVALLMLSSLDVLRAKDGRSPSLLDPLGAVYSWYLLLQVPLASCCLGMAVYQLYLPALDNVAHKSFVVRLSKDSRVTGTKLAAVTVVGIYCWSLIYLYSSGRLVLIGAASTLLARSADSLHALWSQRRPSPASFGRFNNGMKRKKHGYMYRTVKASEEDDTESGLLSSDSGHSTDTDIDEIVQEYKFNSEVINDVESEKPTKRSGMFSSVTLLLATTLSLLISRELSNSQISLIPWYLLGLLVMLLILHLQPTRLEEKCSAVTTICHFLTIVITTVLFVEVATSVWIPVLLWTLLGAVLYFHNDIGTAVAKIQPSGGGESLKPSLPHLPPPKIEIRLQAIQIRSKPV</sequence>
<reference evidence="1" key="1">
    <citation type="journal article" date="2021" name="Mol. Ecol. Resour.">
        <title>Apolygus lucorum genome provides insights into omnivorousness and mesophyll feeding.</title>
        <authorList>
            <person name="Liu Y."/>
            <person name="Liu H."/>
            <person name="Wang H."/>
            <person name="Huang T."/>
            <person name="Liu B."/>
            <person name="Yang B."/>
            <person name="Yin L."/>
            <person name="Li B."/>
            <person name="Zhang Y."/>
            <person name="Zhang S."/>
            <person name="Jiang F."/>
            <person name="Zhang X."/>
            <person name="Ren Y."/>
            <person name="Wang B."/>
            <person name="Wang S."/>
            <person name="Lu Y."/>
            <person name="Wu K."/>
            <person name="Fan W."/>
            <person name="Wang G."/>
        </authorList>
    </citation>
    <scope>NUCLEOTIDE SEQUENCE</scope>
    <source>
        <strain evidence="1">12Hb</strain>
    </source>
</reference>
<gene>
    <name evidence="1" type="ORF">GE061_013918</name>
</gene>
<accession>A0A6A4K6M8</accession>